<dbReference type="AlphaFoldDB" id="A0A0K2TPH5"/>
<feature type="transmembrane region" description="Helical" evidence="2">
    <location>
        <begin position="437"/>
        <end position="462"/>
    </location>
</feature>
<proteinExistence type="inferred from homology"/>
<comment type="similarity">
    <text evidence="1">Belongs to the patched family.</text>
</comment>
<dbReference type="PROSITE" id="PS50156">
    <property type="entry name" value="SSD"/>
    <property type="match status" value="2"/>
</dbReference>
<evidence type="ECO:0000256" key="1">
    <source>
        <dbReference type="ARBA" id="ARBA00005585"/>
    </source>
</evidence>
<feature type="domain" description="SSD" evidence="3">
    <location>
        <begin position="744"/>
        <end position="864"/>
    </location>
</feature>
<keyword evidence="2" id="KW-0812">Transmembrane</keyword>
<feature type="transmembrane region" description="Helical" evidence="2">
    <location>
        <begin position="812"/>
        <end position="830"/>
    </location>
</feature>
<feature type="non-terminal residue" evidence="4">
    <location>
        <position position="1"/>
    </location>
</feature>
<feature type="transmembrane region" description="Helical" evidence="2">
    <location>
        <begin position="770"/>
        <end position="792"/>
    </location>
</feature>
<keyword evidence="2" id="KW-1133">Transmembrane helix</keyword>
<reference evidence="4" key="1">
    <citation type="submission" date="2014-05" db="EMBL/GenBank/DDBJ databases">
        <authorList>
            <person name="Chronopoulou M."/>
        </authorList>
    </citation>
    <scope>NUCLEOTIDE SEQUENCE</scope>
    <source>
        <tissue evidence="4">Whole organism</tissue>
    </source>
</reference>
<dbReference type="GO" id="GO:0016020">
    <property type="term" value="C:membrane"/>
    <property type="evidence" value="ECO:0007669"/>
    <property type="project" value="TreeGrafter"/>
</dbReference>
<protein>
    <recommendedName>
        <fullName evidence="3">SSD domain-containing protein</fullName>
    </recommendedName>
</protein>
<name>A0A0K2TPH5_LEPSM</name>
<dbReference type="InterPro" id="IPR000731">
    <property type="entry name" value="SSD"/>
</dbReference>
<evidence type="ECO:0000313" key="4">
    <source>
        <dbReference type="EMBL" id="CDW27765.1"/>
    </source>
</evidence>
<feature type="transmembrane region" description="Helical" evidence="2">
    <location>
        <begin position="361"/>
        <end position="381"/>
    </location>
</feature>
<feature type="transmembrane region" description="Helical" evidence="2">
    <location>
        <begin position="508"/>
        <end position="532"/>
    </location>
</feature>
<dbReference type="Pfam" id="PF12349">
    <property type="entry name" value="Sterol-sensing"/>
    <property type="match status" value="1"/>
</dbReference>
<dbReference type="PANTHER" id="PTHR10796:SF130">
    <property type="entry name" value="PATCHED DOMAIN-CONTAINING PROTEIN 3-LIKE PROTEIN"/>
    <property type="match status" value="1"/>
</dbReference>
<keyword evidence="2" id="KW-0472">Membrane</keyword>
<feature type="domain" description="SSD" evidence="3">
    <location>
        <begin position="299"/>
        <end position="462"/>
    </location>
</feature>
<evidence type="ECO:0000256" key="2">
    <source>
        <dbReference type="SAM" id="Phobius"/>
    </source>
</evidence>
<dbReference type="OrthoDB" id="6510177at2759"/>
<sequence>PSEVVKSFNMQFINVKPFHTCHERVNHGINWIFYQYGMIVAKYSYVFIGLSLGIFIASTLGFIDYVTESDPTKIWLPQDSYYVQNTKKIKDLNSDAVNAATVIQVIVESEVNILRAKELNAVYKLHSSIINLKAPSNETFKDLCFKERVTVPISTPPSEICRALANAEWLCSAKSIFEIWTSDESSKEASIIAQLTDEDILDALSQDLAISKLFRRPFRPIIGSKMFNDNGTLKGAKALLLSYSIKTNSSDKNGIPIWEKSVKEHVFNYSFGDESSNLSVTLFSSSIFRAEFQNGMENDVQLFIFGYLIVFVYIIFNLGEMNTLEHKFYLAVVGIACVGMGYASSVGIFQLLSVYATPMNSILPFMLLGIGIDDMFVIVQASKNVKQNDDEEGENKMDSYIGNIMKSAGVAITVTSLTDILAFGIGGFSQLPALRNFCLYSSAGIFFVYFYIMTFFLGWFVIDARRVESHRDACLPCIIKKSSWVPCYTRKSFAERLFSCSGVLIDSLFFRGLAIIVTIVVSGFGVYGLTLIEPKFDPKSYINPESKLLSYFKASEQHFQKLGGIPGQFYILNPNNSLVEIEKVYEELKNSEFIEENSLRTFHKAFSKTINSTTNFQYSSLTNFLYTSRVPFDWAVKFKASQKPVCGDTTEDVKLSAFVLYFQHIKKTRVQDQIQSMKKIYQIGEKIEGERNGLIFPHATQYSNLITLDIILSELTRNILLALMTVFIAALFLLADALTSIYVLLSILLSIIDVTGYMYFWGVSIDTASAVLLTVSLGLAVDYSAHIAHGYIHSSKSSRGEKVKDSLTKVGPAVLSGGISTFLAFILLANSSSIVFTTFFKIFFLVVLFGLYHGLIFLPVLLSFIGPVYRQVQ</sequence>
<organism evidence="4">
    <name type="scientific">Lepeophtheirus salmonis</name>
    <name type="common">Salmon louse</name>
    <name type="synonym">Caligus salmonis</name>
    <dbReference type="NCBI Taxonomy" id="72036"/>
    <lineage>
        <taxon>Eukaryota</taxon>
        <taxon>Metazoa</taxon>
        <taxon>Ecdysozoa</taxon>
        <taxon>Arthropoda</taxon>
        <taxon>Crustacea</taxon>
        <taxon>Multicrustacea</taxon>
        <taxon>Hexanauplia</taxon>
        <taxon>Copepoda</taxon>
        <taxon>Siphonostomatoida</taxon>
        <taxon>Caligidae</taxon>
        <taxon>Lepeophtheirus</taxon>
    </lineage>
</organism>
<feature type="transmembrane region" description="Helical" evidence="2">
    <location>
        <begin position="401"/>
        <end position="425"/>
    </location>
</feature>
<feature type="transmembrane region" description="Helical" evidence="2">
    <location>
        <begin position="299"/>
        <end position="316"/>
    </location>
</feature>
<feature type="transmembrane region" description="Helical" evidence="2">
    <location>
        <begin position="741"/>
        <end position="763"/>
    </location>
</feature>
<feature type="non-terminal residue" evidence="4">
    <location>
        <position position="873"/>
    </location>
</feature>
<accession>A0A0K2TPH5</accession>
<feature type="transmembrane region" description="Helical" evidence="2">
    <location>
        <begin position="842"/>
        <end position="865"/>
    </location>
</feature>
<dbReference type="InterPro" id="IPR051697">
    <property type="entry name" value="Patched_domain-protein"/>
</dbReference>
<dbReference type="EMBL" id="HACA01010404">
    <property type="protein sequence ID" value="CDW27765.1"/>
    <property type="molecule type" value="Transcribed_RNA"/>
</dbReference>
<feature type="transmembrane region" description="Helical" evidence="2">
    <location>
        <begin position="43"/>
        <end position="63"/>
    </location>
</feature>
<dbReference type="InterPro" id="IPR053958">
    <property type="entry name" value="HMGCR/SNAP/NPC1-like_SSD"/>
</dbReference>
<dbReference type="PANTHER" id="PTHR10796">
    <property type="entry name" value="PATCHED-RELATED"/>
    <property type="match status" value="1"/>
</dbReference>
<dbReference type="Gene3D" id="1.20.1640.10">
    <property type="entry name" value="Multidrug efflux transporter AcrB transmembrane domain"/>
    <property type="match status" value="2"/>
</dbReference>
<dbReference type="SUPFAM" id="SSF82866">
    <property type="entry name" value="Multidrug efflux transporter AcrB transmembrane domain"/>
    <property type="match status" value="2"/>
</dbReference>
<evidence type="ECO:0000259" key="3">
    <source>
        <dbReference type="PROSITE" id="PS50156"/>
    </source>
</evidence>
<feature type="transmembrane region" description="Helical" evidence="2">
    <location>
        <begin position="328"/>
        <end position="349"/>
    </location>
</feature>